<dbReference type="AlphaFoldDB" id="A0AAE1FYJ9"/>
<feature type="region of interest" description="Disordered" evidence="1">
    <location>
        <begin position="1"/>
        <end position="23"/>
    </location>
</feature>
<feature type="compositionally biased region" description="Basic and acidic residues" evidence="1">
    <location>
        <begin position="80"/>
        <end position="90"/>
    </location>
</feature>
<evidence type="ECO:0000313" key="2">
    <source>
        <dbReference type="EMBL" id="KAK3883093.1"/>
    </source>
</evidence>
<reference evidence="2" key="1">
    <citation type="submission" date="2023-10" db="EMBL/GenBank/DDBJ databases">
        <title>Genome assemblies of two species of porcelain crab, Petrolisthes cinctipes and Petrolisthes manimaculis (Anomura: Porcellanidae).</title>
        <authorList>
            <person name="Angst P."/>
        </authorList>
    </citation>
    <scope>NUCLEOTIDE SEQUENCE</scope>
    <source>
        <strain evidence="2">PB745_01</strain>
        <tissue evidence="2">Gill</tissue>
    </source>
</reference>
<keyword evidence="3" id="KW-1185">Reference proteome</keyword>
<gene>
    <name evidence="2" type="ORF">Pcinc_012566</name>
</gene>
<accession>A0AAE1FYJ9</accession>
<name>A0AAE1FYJ9_PETCI</name>
<sequence>MNFAAKNGLKRRRGELERPAPTEERLEARDDILSILEADWLNLDHINGDLSRVTIKEDEMGQPTLVDTLDELGRELAMDVEKDPKERVELEQLPETSPIIPEVQKAPALDETPVRPTEPSPQLKRKRQRSGQSGDETAVPTASPATTGPTDESQIQLEPWVGGRVPAFIRRKPGRLKIDVNCQLGHSVMRAQFADSTSTQRVQV</sequence>
<feature type="compositionally biased region" description="Polar residues" evidence="1">
    <location>
        <begin position="143"/>
        <end position="155"/>
    </location>
</feature>
<dbReference type="Proteomes" id="UP001286313">
    <property type="component" value="Unassembled WGS sequence"/>
</dbReference>
<comment type="caution">
    <text evidence="2">The sequence shown here is derived from an EMBL/GenBank/DDBJ whole genome shotgun (WGS) entry which is preliminary data.</text>
</comment>
<feature type="compositionally biased region" description="Basic and acidic residues" evidence="1">
    <location>
        <begin position="14"/>
        <end position="23"/>
    </location>
</feature>
<evidence type="ECO:0000256" key="1">
    <source>
        <dbReference type="SAM" id="MobiDB-lite"/>
    </source>
</evidence>
<protein>
    <submittedName>
        <fullName evidence="2">Uncharacterized protein</fullName>
    </submittedName>
</protein>
<proteinExistence type="predicted"/>
<evidence type="ECO:0000313" key="3">
    <source>
        <dbReference type="Proteomes" id="UP001286313"/>
    </source>
</evidence>
<dbReference type="EMBL" id="JAWQEG010001022">
    <property type="protein sequence ID" value="KAK3883093.1"/>
    <property type="molecule type" value="Genomic_DNA"/>
</dbReference>
<organism evidence="2 3">
    <name type="scientific">Petrolisthes cinctipes</name>
    <name type="common">Flat porcelain crab</name>
    <dbReference type="NCBI Taxonomy" id="88211"/>
    <lineage>
        <taxon>Eukaryota</taxon>
        <taxon>Metazoa</taxon>
        <taxon>Ecdysozoa</taxon>
        <taxon>Arthropoda</taxon>
        <taxon>Crustacea</taxon>
        <taxon>Multicrustacea</taxon>
        <taxon>Malacostraca</taxon>
        <taxon>Eumalacostraca</taxon>
        <taxon>Eucarida</taxon>
        <taxon>Decapoda</taxon>
        <taxon>Pleocyemata</taxon>
        <taxon>Anomura</taxon>
        <taxon>Galatheoidea</taxon>
        <taxon>Porcellanidae</taxon>
        <taxon>Petrolisthes</taxon>
    </lineage>
</organism>
<feature type="region of interest" description="Disordered" evidence="1">
    <location>
        <begin position="80"/>
        <end position="155"/>
    </location>
</feature>